<dbReference type="RefSeq" id="WP_230773497.1">
    <property type="nucleotide sequence ID" value="NZ_CP141221.1"/>
</dbReference>
<evidence type="ECO:0000256" key="1">
    <source>
        <dbReference type="ARBA" id="ARBA00006964"/>
    </source>
</evidence>
<evidence type="ECO:0000313" key="3">
    <source>
        <dbReference type="EMBL" id="MDM4015758.1"/>
    </source>
</evidence>
<evidence type="ECO:0000313" key="4">
    <source>
        <dbReference type="Proteomes" id="UP001239462"/>
    </source>
</evidence>
<organism evidence="3 4">
    <name type="scientific">Roseiconus lacunae</name>
    <dbReference type="NCBI Taxonomy" id="2605694"/>
    <lineage>
        <taxon>Bacteria</taxon>
        <taxon>Pseudomonadati</taxon>
        <taxon>Planctomycetota</taxon>
        <taxon>Planctomycetia</taxon>
        <taxon>Pirellulales</taxon>
        <taxon>Pirellulaceae</taxon>
        <taxon>Roseiconus</taxon>
    </lineage>
</organism>
<comment type="similarity">
    <text evidence="1">Belongs to the GTP cyclohydrolase I type 2/NIF3 family.</text>
</comment>
<gene>
    <name evidence="3" type="ORF">QTN89_09980</name>
</gene>
<proteinExistence type="inferred from homology"/>
<dbReference type="EMBL" id="JASZZN010000006">
    <property type="protein sequence ID" value="MDM4015758.1"/>
    <property type="molecule type" value="Genomic_DNA"/>
</dbReference>
<protein>
    <submittedName>
        <fullName evidence="3">Nif3-like dinuclear metal center hexameric protein</fullName>
    </submittedName>
</protein>
<dbReference type="PANTHER" id="PTHR13799">
    <property type="entry name" value="NGG1 INTERACTING FACTOR 3"/>
    <property type="match status" value="1"/>
</dbReference>
<keyword evidence="2" id="KW-0479">Metal-binding</keyword>
<accession>A0ABT7PHD4</accession>
<dbReference type="Gene3D" id="3.40.1390.30">
    <property type="entry name" value="NIF3 (NGG1p interacting factor 3)-like"/>
    <property type="match status" value="2"/>
</dbReference>
<dbReference type="InterPro" id="IPR036069">
    <property type="entry name" value="DUF34/NIF3_sf"/>
</dbReference>
<dbReference type="PANTHER" id="PTHR13799:SF14">
    <property type="entry name" value="GTP CYCLOHYDROLASE 1 TYPE 2 HOMOLOG"/>
    <property type="match status" value="1"/>
</dbReference>
<dbReference type="Proteomes" id="UP001239462">
    <property type="component" value="Unassembled WGS sequence"/>
</dbReference>
<evidence type="ECO:0000256" key="2">
    <source>
        <dbReference type="ARBA" id="ARBA00022723"/>
    </source>
</evidence>
<reference evidence="3 4" key="1">
    <citation type="submission" date="2023-06" db="EMBL/GenBank/DDBJ databases">
        <title>Roseiconus lacunae JC819 isolated from Gulf of Mannar region, Tamil Nadu.</title>
        <authorList>
            <person name="Pk S."/>
            <person name="Ch S."/>
            <person name="Ch V.R."/>
        </authorList>
    </citation>
    <scope>NUCLEOTIDE SEQUENCE [LARGE SCALE GENOMIC DNA]</scope>
    <source>
        <strain evidence="3 4">JC819</strain>
    </source>
</reference>
<dbReference type="Pfam" id="PF01784">
    <property type="entry name" value="DUF34_NIF3"/>
    <property type="match status" value="1"/>
</dbReference>
<dbReference type="SUPFAM" id="SSF102705">
    <property type="entry name" value="NIF3 (NGG1p interacting factor 3)-like"/>
    <property type="match status" value="1"/>
</dbReference>
<comment type="caution">
    <text evidence="3">The sequence shown here is derived from an EMBL/GenBank/DDBJ whole genome shotgun (WGS) entry which is preliminary data.</text>
</comment>
<keyword evidence="4" id="KW-1185">Reference proteome</keyword>
<name>A0ABT7PHD4_9BACT</name>
<sequence>MSISLNSLCRSLAQIAPLSLAESWDNVGLLVGDRNADVERVMTCLTITPSVVDEAVDADADLVITHHPLPFRPLAKVTADSITGRLLWRLIRSGTAVYSAHTAYDSAATGINQAWADLLNLSGVGPIVDPEPGNSLGAGRVGDLAQPIAADEVIRTCAVHVSASAPRAVGPTDHAVSRVGFACGSGGSFVSQAHRRGCELLITGEATFHQCLEAESLGVTLALLGHYYSERFAMEKLAEELSVEFAGLNIWASRQEHDPIRSLSV</sequence>
<dbReference type="NCBIfam" id="TIGR00486">
    <property type="entry name" value="YbgI_SA1388"/>
    <property type="match status" value="1"/>
</dbReference>
<dbReference type="InterPro" id="IPR002678">
    <property type="entry name" value="DUF34/NIF3"/>
</dbReference>